<proteinExistence type="predicted"/>
<organism evidence="1 2">
    <name type="scientific">Bifidobacterium canis</name>
    <dbReference type="NCBI Taxonomy" id="2610880"/>
    <lineage>
        <taxon>Bacteria</taxon>
        <taxon>Bacillati</taxon>
        <taxon>Actinomycetota</taxon>
        <taxon>Actinomycetes</taxon>
        <taxon>Bifidobacteriales</taxon>
        <taxon>Bifidobacteriaceae</taxon>
        <taxon>Bifidobacterium</taxon>
    </lineage>
</organism>
<reference evidence="1 2" key="1">
    <citation type="submission" date="2019-09" db="EMBL/GenBank/DDBJ databases">
        <title>Bifidobacterium canis sp. nov., isolated from the digestive tract of German Shepherd dog puppy.</title>
        <authorList>
            <person name="Bunesova V."/>
        </authorList>
    </citation>
    <scope>NUCLEOTIDE SEQUENCE [LARGE SCALE GENOMIC DNA]</scope>
    <source>
        <strain evidence="1 2">GSD1FS</strain>
    </source>
</reference>
<protein>
    <submittedName>
        <fullName evidence="1">Uncharacterized protein</fullName>
    </submittedName>
</protein>
<keyword evidence="2" id="KW-1185">Reference proteome</keyword>
<evidence type="ECO:0000313" key="2">
    <source>
        <dbReference type="Proteomes" id="UP000487882"/>
    </source>
</evidence>
<dbReference type="EMBL" id="WNLP01000005">
    <property type="protein sequence ID" value="MUH59835.1"/>
    <property type="molecule type" value="Genomic_DNA"/>
</dbReference>
<accession>A0A7K1J5W7</accession>
<gene>
    <name evidence="1" type="ORF">GSD1FS_1178</name>
</gene>
<evidence type="ECO:0000313" key="1">
    <source>
        <dbReference type="EMBL" id="MUH59835.1"/>
    </source>
</evidence>
<sequence>MPHSMKHTPQIKTRADALLHGQCAQYSLAYGICRLPICIRIGVAQRFSRERSVIRHICSLLHYMLVDIQSSCNSGTLLATRADNLHAALPGEQCDRPPPRLHAHIRTAMRAHVSQLCGFQREYGSADQQCCPQRRTNHCDRVQHPRDDLPRGWSGRRFGIFAGNIGTIGGPLFISQRIHERRWWLAHQ</sequence>
<comment type="caution">
    <text evidence="1">The sequence shown here is derived from an EMBL/GenBank/DDBJ whole genome shotgun (WGS) entry which is preliminary data.</text>
</comment>
<dbReference type="AlphaFoldDB" id="A0A7K1J5W7"/>
<dbReference type="Proteomes" id="UP000487882">
    <property type="component" value="Unassembled WGS sequence"/>
</dbReference>
<name>A0A7K1J5W7_9BIFI</name>